<protein>
    <submittedName>
        <fullName evidence="1">Uncharacterized protein</fullName>
    </submittedName>
</protein>
<accession>A0AAV4Q874</accession>
<evidence type="ECO:0000313" key="2">
    <source>
        <dbReference type="Proteomes" id="UP001054837"/>
    </source>
</evidence>
<comment type="caution">
    <text evidence="1">The sequence shown here is derived from an EMBL/GenBank/DDBJ whole genome shotgun (WGS) entry which is preliminary data.</text>
</comment>
<evidence type="ECO:0000313" key="1">
    <source>
        <dbReference type="EMBL" id="GIY06233.1"/>
    </source>
</evidence>
<gene>
    <name evidence="1" type="ORF">CDAR_532411</name>
</gene>
<dbReference type="AlphaFoldDB" id="A0AAV4Q874"/>
<proteinExistence type="predicted"/>
<keyword evidence="2" id="KW-1185">Reference proteome</keyword>
<reference evidence="1 2" key="1">
    <citation type="submission" date="2021-06" db="EMBL/GenBank/DDBJ databases">
        <title>Caerostris darwini draft genome.</title>
        <authorList>
            <person name="Kono N."/>
            <person name="Arakawa K."/>
        </authorList>
    </citation>
    <scope>NUCLEOTIDE SEQUENCE [LARGE SCALE GENOMIC DNA]</scope>
</reference>
<organism evidence="1 2">
    <name type="scientific">Caerostris darwini</name>
    <dbReference type="NCBI Taxonomy" id="1538125"/>
    <lineage>
        <taxon>Eukaryota</taxon>
        <taxon>Metazoa</taxon>
        <taxon>Ecdysozoa</taxon>
        <taxon>Arthropoda</taxon>
        <taxon>Chelicerata</taxon>
        <taxon>Arachnida</taxon>
        <taxon>Araneae</taxon>
        <taxon>Araneomorphae</taxon>
        <taxon>Entelegynae</taxon>
        <taxon>Araneoidea</taxon>
        <taxon>Araneidae</taxon>
        <taxon>Caerostris</taxon>
    </lineage>
</organism>
<dbReference type="Proteomes" id="UP001054837">
    <property type="component" value="Unassembled WGS sequence"/>
</dbReference>
<dbReference type="EMBL" id="BPLQ01004183">
    <property type="protein sequence ID" value="GIY06233.1"/>
    <property type="molecule type" value="Genomic_DNA"/>
</dbReference>
<name>A0AAV4Q874_9ARAC</name>
<sequence length="127" mass="14022">MEYFGIIAISIEVGLPDALLQWIICKHIIITCRHNLDDAGLFLDAYAVPPPAQKSPVTRFGSGRVAVDLVGVLLAPVTEHDRLEGGVQRPPVKDVLWVGLYLTSCIHSFGCRDAMDSRFGRLAYWSN</sequence>